<keyword evidence="1" id="KW-0175">Coiled coil</keyword>
<organism evidence="2 3">
    <name type="scientific">Bodo saltans</name>
    <name type="common">Flagellated protozoan</name>
    <dbReference type="NCBI Taxonomy" id="75058"/>
    <lineage>
        <taxon>Eukaryota</taxon>
        <taxon>Discoba</taxon>
        <taxon>Euglenozoa</taxon>
        <taxon>Kinetoplastea</taxon>
        <taxon>Metakinetoplastina</taxon>
        <taxon>Eubodonida</taxon>
        <taxon>Bodonidae</taxon>
        <taxon>Bodo</taxon>
    </lineage>
</organism>
<evidence type="ECO:0000313" key="3">
    <source>
        <dbReference type="Proteomes" id="UP000051952"/>
    </source>
</evidence>
<dbReference type="EMBL" id="CYKH01000886">
    <property type="protein sequence ID" value="CUG58342.1"/>
    <property type="molecule type" value="Genomic_DNA"/>
</dbReference>
<gene>
    <name evidence="2" type="ORF">BSAL_81665</name>
</gene>
<dbReference type="VEuPathDB" id="TriTrypDB:BSAL_81665"/>
<dbReference type="OrthoDB" id="272604at2759"/>
<feature type="coiled-coil region" evidence="1">
    <location>
        <begin position="162"/>
        <end position="245"/>
    </location>
</feature>
<protein>
    <submittedName>
        <fullName evidence="2">Uncharacterized protein</fullName>
    </submittedName>
</protein>
<name>A0A0S4J5N8_BODSA</name>
<evidence type="ECO:0000313" key="2">
    <source>
        <dbReference type="EMBL" id="CUG58342.1"/>
    </source>
</evidence>
<feature type="coiled-coil region" evidence="1">
    <location>
        <begin position="18"/>
        <end position="52"/>
    </location>
</feature>
<evidence type="ECO:0000256" key="1">
    <source>
        <dbReference type="SAM" id="Coils"/>
    </source>
</evidence>
<feature type="coiled-coil region" evidence="1">
    <location>
        <begin position="344"/>
        <end position="371"/>
    </location>
</feature>
<dbReference type="Proteomes" id="UP000051952">
    <property type="component" value="Unassembled WGS sequence"/>
</dbReference>
<dbReference type="OMA" id="RQANTRY"/>
<sequence>MDSDHQQSTAVVVDTEDLKTLARHNEDLQAHIKSLELQLIRKEGDVRRASEEHTLRKELHTINQLSQRKQSANDGGQQGRLLISEESVAQLISLENRIKLEDKKTQELTHQADLTADKLNEVEDQIVHRSNHIVEIKEATGWERDHCAARGYVNPINSYRNHQRIVAELEEKQRTLKVLSDKAMAKLENLTTEIEHHATVEQEADQARLRMKELNSYYDELVEKKKSLQRLLYKKEKILKETEQKDDHKAIRMLEGEKRVLHNELSKNREITTNNSKSILAQEVRLRQLELRLVAMNQFLQQVLPAITDEDLAIPEDLDANATEIPVDRFDALQRELAISRHTVIQRDGQLEALDAKVEQLEKKVNILHCAIVARTNTATQEAQEMEKEYSVISIHLDYMRSEFEQEQRKLLVENQDLRAKLGSLQDPTGARGYE</sequence>
<accession>A0A0S4J5N8</accession>
<dbReference type="AlphaFoldDB" id="A0A0S4J5N8"/>
<reference evidence="3" key="1">
    <citation type="submission" date="2015-09" db="EMBL/GenBank/DDBJ databases">
        <authorList>
            <consortium name="Pathogen Informatics"/>
        </authorList>
    </citation>
    <scope>NUCLEOTIDE SEQUENCE [LARGE SCALE GENOMIC DNA]</scope>
    <source>
        <strain evidence="3">Lake Konstanz</strain>
    </source>
</reference>
<keyword evidence="3" id="KW-1185">Reference proteome</keyword>
<proteinExistence type="predicted"/>